<keyword evidence="3" id="KW-1133">Transmembrane helix</keyword>
<evidence type="ECO:0000313" key="6">
    <source>
        <dbReference type="Proteomes" id="UP000033867"/>
    </source>
</evidence>
<feature type="coiled-coil region" evidence="2">
    <location>
        <begin position="41"/>
        <end position="117"/>
    </location>
</feature>
<feature type="transmembrane region" description="Helical" evidence="3">
    <location>
        <begin position="7"/>
        <end position="27"/>
    </location>
</feature>
<protein>
    <submittedName>
        <fullName evidence="5">Peptidase M23</fullName>
    </submittedName>
</protein>
<dbReference type="CDD" id="cd12797">
    <property type="entry name" value="M23_peptidase"/>
    <property type="match status" value="1"/>
</dbReference>
<evidence type="ECO:0000256" key="1">
    <source>
        <dbReference type="ARBA" id="ARBA00022729"/>
    </source>
</evidence>
<dbReference type="AlphaFoldDB" id="A0A0G1EEU1"/>
<dbReference type="InterPro" id="IPR011055">
    <property type="entry name" value="Dup_hybrid_motif"/>
</dbReference>
<keyword evidence="1" id="KW-0732">Signal</keyword>
<dbReference type="Proteomes" id="UP000033867">
    <property type="component" value="Unassembled WGS sequence"/>
</dbReference>
<dbReference type="GO" id="GO:0004222">
    <property type="term" value="F:metalloendopeptidase activity"/>
    <property type="evidence" value="ECO:0007669"/>
    <property type="project" value="TreeGrafter"/>
</dbReference>
<organism evidence="5 6">
    <name type="scientific">Candidatus Magasanikbacteria bacterium GW2011_GWE2_42_7</name>
    <dbReference type="NCBI Taxonomy" id="1619052"/>
    <lineage>
        <taxon>Bacteria</taxon>
        <taxon>Candidatus Magasanikiibacteriota</taxon>
    </lineage>
</organism>
<dbReference type="SUPFAM" id="SSF51261">
    <property type="entry name" value="Duplicated hybrid motif"/>
    <property type="match status" value="1"/>
</dbReference>
<dbReference type="Pfam" id="PF01551">
    <property type="entry name" value="Peptidase_M23"/>
    <property type="match status" value="1"/>
</dbReference>
<sequence>MHRRKKTFLNITIITLLAIVSLPVFVYTQTTSGTGGNKEEIDQLNQEIAAKKEKVKQLEASIDAYKKKIDQTRLESTSLANQMAILDNHIVQVELDIEATEQKLETLTLEIEALNLGITDKENTIDRQRMIMSEFIRTLHEQGNKGILQVLASYDNFSDFYNKMEYAKSIEEDLGKSARALRISKEELEKKKIATEERRKAYDAMKEELDNKKKDLEGQSFAKQTLLAQTQSSELTYKTLVGNLKSQYQSIESDITSIEQQVRAKLEAEDKVTGSSDVQFDGQLSWPTPSRYVTAYFHDPSYPYRYVFEHNAIDIRAAHSTPLRAAASGYIARARTCQTASCYAYVMIVHSGGLSTVYGHMSKITVSADQFVTRGDIIGYSGGTPGTVGAGPFVTGPHLHFEVRKDGIPVNPLAYLVKDY</sequence>
<dbReference type="PANTHER" id="PTHR21666:SF289">
    <property type="entry name" value="L-ALA--D-GLU ENDOPEPTIDASE"/>
    <property type="match status" value="1"/>
</dbReference>
<dbReference type="PANTHER" id="PTHR21666">
    <property type="entry name" value="PEPTIDASE-RELATED"/>
    <property type="match status" value="1"/>
</dbReference>
<dbReference type="InterPro" id="IPR016047">
    <property type="entry name" value="M23ase_b-sheet_dom"/>
</dbReference>
<dbReference type="Gene3D" id="6.10.250.3150">
    <property type="match status" value="1"/>
</dbReference>
<keyword evidence="2" id="KW-0175">Coiled coil</keyword>
<evidence type="ECO:0000256" key="2">
    <source>
        <dbReference type="SAM" id="Coils"/>
    </source>
</evidence>
<feature type="domain" description="M23ase beta-sheet core" evidence="4">
    <location>
        <begin position="310"/>
        <end position="412"/>
    </location>
</feature>
<comment type="caution">
    <text evidence="5">The sequence shown here is derived from an EMBL/GenBank/DDBJ whole genome shotgun (WGS) entry which is preliminary data.</text>
</comment>
<name>A0A0G1EEU1_9BACT</name>
<keyword evidence="3" id="KW-0812">Transmembrane</keyword>
<dbReference type="InterPro" id="IPR050570">
    <property type="entry name" value="Cell_wall_metabolism_enzyme"/>
</dbReference>
<keyword evidence="3" id="KW-0472">Membrane</keyword>
<gene>
    <name evidence="5" type="ORF">UV42_C0002G0018</name>
</gene>
<evidence type="ECO:0000259" key="4">
    <source>
        <dbReference type="Pfam" id="PF01551"/>
    </source>
</evidence>
<evidence type="ECO:0000256" key="3">
    <source>
        <dbReference type="SAM" id="Phobius"/>
    </source>
</evidence>
<reference evidence="5 6" key="1">
    <citation type="journal article" date="2015" name="Nature">
        <title>rRNA introns, odd ribosomes, and small enigmatic genomes across a large radiation of phyla.</title>
        <authorList>
            <person name="Brown C.T."/>
            <person name="Hug L.A."/>
            <person name="Thomas B.C."/>
            <person name="Sharon I."/>
            <person name="Castelle C.J."/>
            <person name="Singh A."/>
            <person name="Wilkins M.J."/>
            <person name="Williams K.H."/>
            <person name="Banfield J.F."/>
        </authorList>
    </citation>
    <scope>NUCLEOTIDE SEQUENCE [LARGE SCALE GENOMIC DNA]</scope>
</reference>
<evidence type="ECO:0000313" key="5">
    <source>
        <dbReference type="EMBL" id="KKS73038.1"/>
    </source>
</evidence>
<dbReference type="Gene3D" id="2.70.70.10">
    <property type="entry name" value="Glucose Permease (Domain IIA)"/>
    <property type="match status" value="1"/>
</dbReference>
<feature type="coiled-coil region" evidence="2">
    <location>
        <begin position="178"/>
        <end position="261"/>
    </location>
</feature>
<proteinExistence type="predicted"/>
<dbReference type="EMBL" id="LCEK01000002">
    <property type="protein sequence ID" value="KKS73038.1"/>
    <property type="molecule type" value="Genomic_DNA"/>
</dbReference>
<accession>A0A0G1EEU1</accession>